<evidence type="ECO:0000313" key="1">
    <source>
        <dbReference type="EMBL" id="KAA1109018.1"/>
    </source>
</evidence>
<accession>A0A5B0Q730</accession>
<protein>
    <submittedName>
        <fullName evidence="1">Uncharacterized protein</fullName>
    </submittedName>
</protein>
<dbReference type="AlphaFoldDB" id="A0A5B0Q730"/>
<proteinExistence type="predicted"/>
<organism evidence="1 2">
    <name type="scientific">Puccinia graminis f. sp. tritici</name>
    <dbReference type="NCBI Taxonomy" id="56615"/>
    <lineage>
        <taxon>Eukaryota</taxon>
        <taxon>Fungi</taxon>
        <taxon>Dikarya</taxon>
        <taxon>Basidiomycota</taxon>
        <taxon>Pucciniomycotina</taxon>
        <taxon>Pucciniomycetes</taxon>
        <taxon>Pucciniales</taxon>
        <taxon>Pucciniaceae</taxon>
        <taxon>Puccinia</taxon>
    </lineage>
</organism>
<name>A0A5B0Q730_PUCGR</name>
<evidence type="ECO:0000313" key="2">
    <source>
        <dbReference type="Proteomes" id="UP000324748"/>
    </source>
</evidence>
<dbReference type="Proteomes" id="UP000324748">
    <property type="component" value="Unassembled WGS sequence"/>
</dbReference>
<keyword evidence="2" id="KW-1185">Reference proteome</keyword>
<gene>
    <name evidence="1" type="ORF">PGT21_031459</name>
</gene>
<reference evidence="1 2" key="1">
    <citation type="submission" date="2019-05" db="EMBL/GenBank/DDBJ databases">
        <title>Emergence of the Ug99 lineage of the wheat stem rust pathogen through somatic hybridization.</title>
        <authorList>
            <person name="Li F."/>
            <person name="Upadhyaya N.M."/>
            <person name="Sperschneider J."/>
            <person name="Matny O."/>
            <person name="Nguyen-Phuc H."/>
            <person name="Mago R."/>
            <person name="Raley C."/>
            <person name="Miller M.E."/>
            <person name="Silverstein K.A.T."/>
            <person name="Henningsen E."/>
            <person name="Hirsch C.D."/>
            <person name="Visser B."/>
            <person name="Pretorius Z.A."/>
            <person name="Steffenson B.J."/>
            <person name="Schwessinger B."/>
            <person name="Dodds P.N."/>
            <person name="Figueroa M."/>
        </authorList>
    </citation>
    <scope>NUCLEOTIDE SEQUENCE [LARGE SCALE GENOMIC DNA]</scope>
    <source>
        <strain evidence="1">21-0</strain>
    </source>
</reference>
<comment type="caution">
    <text evidence="1">The sequence shown here is derived from an EMBL/GenBank/DDBJ whole genome shotgun (WGS) entry which is preliminary data.</text>
</comment>
<dbReference type="OrthoDB" id="10268240at2759"/>
<sequence length="150" mass="17083">MNEYNLIKYIERNVTGGNRYIHQCGWVLITRFHRWMSSAHPPASHPDDFLKNPFDHNHNYSHINMCSPRMILGFFLCLLSVSMVAADQGTCLKEYINGIQLSKKACAFADQSGNHYTALYGTNCQSFTQPACCMPGQKLDSQHCTIVKEF</sequence>
<dbReference type="EMBL" id="VSWC01000028">
    <property type="protein sequence ID" value="KAA1109018.1"/>
    <property type="molecule type" value="Genomic_DNA"/>
</dbReference>